<keyword evidence="4" id="KW-0520">NAD</keyword>
<evidence type="ECO:0000256" key="2">
    <source>
        <dbReference type="ARBA" id="ARBA00022840"/>
    </source>
</evidence>
<feature type="compositionally biased region" description="Basic and acidic residues" evidence="6">
    <location>
        <begin position="151"/>
        <end position="163"/>
    </location>
</feature>
<dbReference type="GO" id="GO:0052856">
    <property type="term" value="F:NAD(P)HX epimerase activity"/>
    <property type="evidence" value="ECO:0007669"/>
    <property type="project" value="TreeGrafter"/>
</dbReference>
<evidence type="ECO:0000313" key="8">
    <source>
        <dbReference type="EMBL" id="TIH34575.1"/>
    </source>
</evidence>
<name>A0A4T2BSE0_9MICO</name>
<dbReference type="InterPro" id="IPR017953">
    <property type="entry name" value="Carbohydrate_kinase_pred_CS"/>
</dbReference>
<feature type="region of interest" description="Disordered" evidence="6">
    <location>
        <begin position="138"/>
        <end position="166"/>
    </location>
</feature>
<dbReference type="PANTHER" id="PTHR12592">
    <property type="entry name" value="ATP-DEPENDENT (S)-NAD(P)H-HYDRATE DEHYDRATASE FAMILY MEMBER"/>
    <property type="match status" value="1"/>
</dbReference>
<organism evidence="8 9">
    <name type="scientific">Subtercola vilae</name>
    <dbReference type="NCBI Taxonomy" id="2056433"/>
    <lineage>
        <taxon>Bacteria</taxon>
        <taxon>Bacillati</taxon>
        <taxon>Actinomycetota</taxon>
        <taxon>Actinomycetes</taxon>
        <taxon>Micrococcales</taxon>
        <taxon>Microbacteriaceae</taxon>
        <taxon>Subtercola</taxon>
    </lineage>
</organism>
<evidence type="ECO:0000256" key="5">
    <source>
        <dbReference type="ARBA" id="ARBA00023239"/>
    </source>
</evidence>
<dbReference type="GO" id="GO:0052855">
    <property type="term" value="F:ADP-dependent NAD(P)H-hydrate dehydratase activity"/>
    <property type="evidence" value="ECO:0007669"/>
    <property type="project" value="TreeGrafter"/>
</dbReference>
<protein>
    <submittedName>
        <fullName evidence="8">NAD(P)H-hydrate dehydratase</fullName>
    </submittedName>
</protein>
<evidence type="ECO:0000259" key="7">
    <source>
        <dbReference type="PROSITE" id="PS51383"/>
    </source>
</evidence>
<dbReference type="Pfam" id="PF01256">
    <property type="entry name" value="Carb_kinase"/>
    <property type="match status" value="2"/>
</dbReference>
<keyword evidence="5" id="KW-0456">Lyase</keyword>
<dbReference type="Proteomes" id="UP000306192">
    <property type="component" value="Unassembled WGS sequence"/>
</dbReference>
<dbReference type="PANTHER" id="PTHR12592:SF0">
    <property type="entry name" value="ATP-DEPENDENT (S)-NAD(P)H-HYDRATE DEHYDRATASE"/>
    <property type="match status" value="1"/>
</dbReference>
<evidence type="ECO:0000256" key="1">
    <source>
        <dbReference type="ARBA" id="ARBA00022741"/>
    </source>
</evidence>
<dbReference type="InterPro" id="IPR029056">
    <property type="entry name" value="Ribokinase-like"/>
</dbReference>
<evidence type="ECO:0000256" key="3">
    <source>
        <dbReference type="ARBA" id="ARBA00022857"/>
    </source>
</evidence>
<dbReference type="PROSITE" id="PS51383">
    <property type="entry name" value="YJEF_C_3"/>
    <property type="match status" value="1"/>
</dbReference>
<dbReference type="PROSITE" id="PS01050">
    <property type="entry name" value="YJEF_C_2"/>
    <property type="match status" value="1"/>
</dbReference>
<feature type="domain" description="YjeF C-terminal" evidence="7">
    <location>
        <begin position="1"/>
        <end position="271"/>
    </location>
</feature>
<comment type="caution">
    <text evidence="8">The sequence shown here is derived from an EMBL/GenBank/DDBJ whole genome shotgun (WGS) entry which is preliminary data.</text>
</comment>
<accession>A0A4T2BSE0</accession>
<keyword evidence="3" id="KW-0521">NADP</keyword>
<keyword evidence="9" id="KW-1185">Reference proteome</keyword>
<proteinExistence type="predicted"/>
<gene>
    <name evidence="8" type="ORF">D4765_12825</name>
</gene>
<keyword evidence="1" id="KW-0547">Nucleotide-binding</keyword>
<dbReference type="GO" id="GO:0110051">
    <property type="term" value="P:metabolite repair"/>
    <property type="evidence" value="ECO:0007669"/>
    <property type="project" value="TreeGrafter"/>
</dbReference>
<evidence type="ECO:0000256" key="6">
    <source>
        <dbReference type="SAM" id="MobiDB-lite"/>
    </source>
</evidence>
<dbReference type="AlphaFoldDB" id="A0A4T2BSE0"/>
<evidence type="ECO:0000256" key="4">
    <source>
        <dbReference type="ARBA" id="ARBA00023027"/>
    </source>
</evidence>
<evidence type="ECO:0000313" key="9">
    <source>
        <dbReference type="Proteomes" id="UP000306192"/>
    </source>
</evidence>
<dbReference type="InterPro" id="IPR000631">
    <property type="entry name" value="CARKD"/>
</dbReference>
<dbReference type="Gene3D" id="3.40.1190.20">
    <property type="match status" value="1"/>
</dbReference>
<keyword evidence="2" id="KW-0067">ATP-binding</keyword>
<dbReference type="GO" id="GO:0005524">
    <property type="term" value="F:ATP binding"/>
    <property type="evidence" value="ECO:0007669"/>
    <property type="project" value="UniProtKB-KW"/>
</dbReference>
<dbReference type="EMBL" id="QYRT01000025">
    <property type="protein sequence ID" value="TIH34575.1"/>
    <property type="molecule type" value="Genomic_DNA"/>
</dbReference>
<dbReference type="OrthoDB" id="9806925at2"/>
<reference evidence="8 9" key="1">
    <citation type="journal article" date="2019" name="Microorganisms">
        <title>Systematic Affiliation and Genome Analysis of Subtercola vilae DB165(T) with Particular Emphasis on Cold Adaptation of an Isolate from a High-Altitude Cold Volcano Lake.</title>
        <authorList>
            <person name="Villalobos A.S."/>
            <person name="Wiese J."/>
            <person name="Imhoff J.F."/>
            <person name="Dorador C."/>
            <person name="Keller A."/>
            <person name="Hentschel U."/>
        </authorList>
    </citation>
    <scope>NUCLEOTIDE SEQUENCE [LARGE SCALE GENOMIC DNA]</scope>
    <source>
        <strain evidence="8 9">DB165</strain>
    </source>
</reference>
<dbReference type="SUPFAM" id="SSF53613">
    <property type="entry name" value="Ribokinase-like"/>
    <property type="match status" value="2"/>
</dbReference>
<sequence length="275" mass="27589">MIRYLGPGRATRLVMQRRPEIVTAEGRVQAWLVGSGIDAASREPAVTAALIEVLGQGHPVIIDAGALDLIAHATGPAIITPHAGELQKLLGDRGVTVSRADISRDPALWAAQAARMLGVAVLLKGHVTHTIAAPGPARAFGSAPARGASGDSERAPESTRAREAGPAVIQVPVPADPAAVVASVGLEAIAFRTVSPTTELATAGSGDVLAGILGALLAAHADEVLSNPSALARIAAAADVLHGLAGARASNGGPITALDIAEALPATIAHLRSLP</sequence>